<dbReference type="Proteomes" id="UP000325598">
    <property type="component" value="Unassembled WGS sequence"/>
</dbReference>
<keyword evidence="1" id="KW-1133">Transmembrane helix</keyword>
<feature type="transmembrane region" description="Helical" evidence="1">
    <location>
        <begin position="96"/>
        <end position="118"/>
    </location>
</feature>
<feature type="transmembrane region" description="Helical" evidence="1">
    <location>
        <begin position="189"/>
        <end position="207"/>
    </location>
</feature>
<name>A0A5J4LEJ5_9ACTN</name>
<comment type="caution">
    <text evidence="2">The sequence shown here is derived from an EMBL/GenBank/DDBJ whole genome shotgun (WGS) entry which is preliminary data.</text>
</comment>
<feature type="transmembrane region" description="Helical" evidence="1">
    <location>
        <begin position="130"/>
        <end position="153"/>
    </location>
</feature>
<sequence>MKSAQRSSPPLNARPWALIAVLPFVAAAVAVAVVYFSISARLPEPLATHFGEGAARADGFTSARGFLLLVFTLLLVFGTVAGLLARLPGPSAGTPWLIAGGYALAAAIAFLACRTLFANAGATDASAVRLPLWELALTLAVAVLAGALGRLLAGPAPRPSDRAAGGAPRLDLPAGVSAGWSRTIGSPPIVALGTLLLGAGLFFLAFADWQAGISLLIGAIAVLPCAAARVTVDRRGLTVSSTLLPPLRIRHLPLDRVTEATSRPIGAFQEFGGWGYRIRSGRSGLVLRSGEGIVVRLTDGKEFVVTVDDAATAAALLNTYLDRARSRKEGA</sequence>
<evidence type="ECO:0000313" key="2">
    <source>
        <dbReference type="EMBL" id="GES28555.1"/>
    </source>
</evidence>
<dbReference type="AlphaFoldDB" id="A0A5J4LEJ5"/>
<keyword evidence="3" id="KW-1185">Reference proteome</keyword>
<gene>
    <name evidence="2" type="ORF">San01_10420</name>
</gene>
<feature type="transmembrane region" description="Helical" evidence="1">
    <location>
        <begin position="213"/>
        <end position="232"/>
    </location>
</feature>
<keyword evidence="1" id="KW-0472">Membrane</keyword>
<keyword evidence="1" id="KW-0812">Transmembrane</keyword>
<dbReference type="OrthoDB" id="3178004at2"/>
<proteinExistence type="predicted"/>
<protein>
    <recommendedName>
        <fullName evidence="4">DUF1648 domain-containing protein</fullName>
    </recommendedName>
</protein>
<accession>A0A5J4LEJ5</accession>
<feature type="transmembrane region" description="Helical" evidence="1">
    <location>
        <begin position="16"/>
        <end position="38"/>
    </location>
</feature>
<dbReference type="EMBL" id="BLAG01000005">
    <property type="protein sequence ID" value="GES28555.1"/>
    <property type="molecule type" value="Genomic_DNA"/>
</dbReference>
<evidence type="ECO:0000256" key="1">
    <source>
        <dbReference type="SAM" id="Phobius"/>
    </source>
</evidence>
<evidence type="ECO:0008006" key="4">
    <source>
        <dbReference type="Google" id="ProtNLM"/>
    </source>
</evidence>
<reference evidence="2 3" key="1">
    <citation type="submission" date="2019-10" db="EMBL/GenBank/DDBJ databases">
        <title>Whole genome shotgun sequence of Streptomyces angustmyceticus NBRC 3934.</title>
        <authorList>
            <person name="Hosoyama A."/>
            <person name="Ichikawa N."/>
            <person name="Kimura A."/>
            <person name="Kitahashi Y."/>
            <person name="Komaki H."/>
            <person name="Uohara A."/>
        </authorList>
    </citation>
    <scope>NUCLEOTIDE SEQUENCE [LARGE SCALE GENOMIC DNA]</scope>
    <source>
        <strain evidence="2 3">NBRC 3934</strain>
    </source>
</reference>
<feature type="transmembrane region" description="Helical" evidence="1">
    <location>
        <begin position="66"/>
        <end position="84"/>
    </location>
</feature>
<evidence type="ECO:0000313" key="3">
    <source>
        <dbReference type="Proteomes" id="UP000325598"/>
    </source>
</evidence>
<organism evidence="2 3">
    <name type="scientific">Streptomyces angustmyceticus</name>
    <dbReference type="NCBI Taxonomy" id="285578"/>
    <lineage>
        <taxon>Bacteria</taxon>
        <taxon>Bacillati</taxon>
        <taxon>Actinomycetota</taxon>
        <taxon>Actinomycetes</taxon>
        <taxon>Kitasatosporales</taxon>
        <taxon>Streptomycetaceae</taxon>
        <taxon>Streptomyces</taxon>
    </lineage>
</organism>